<dbReference type="InterPro" id="IPR050570">
    <property type="entry name" value="Cell_wall_metabolism_enzyme"/>
</dbReference>
<dbReference type="CDD" id="cd12797">
    <property type="entry name" value="M23_peptidase"/>
    <property type="match status" value="1"/>
</dbReference>
<dbReference type="SUPFAM" id="SSF51261">
    <property type="entry name" value="Duplicated hybrid motif"/>
    <property type="match status" value="1"/>
</dbReference>
<evidence type="ECO:0000313" key="4">
    <source>
        <dbReference type="Proteomes" id="UP001230005"/>
    </source>
</evidence>
<dbReference type="InterPro" id="IPR011055">
    <property type="entry name" value="Dup_hybrid_motif"/>
</dbReference>
<comment type="caution">
    <text evidence="3">The sequence shown here is derived from an EMBL/GenBank/DDBJ whole genome shotgun (WGS) entry which is preliminary data.</text>
</comment>
<keyword evidence="4" id="KW-1185">Reference proteome</keyword>
<dbReference type="GO" id="GO:0016787">
    <property type="term" value="F:hydrolase activity"/>
    <property type="evidence" value="ECO:0007669"/>
    <property type="project" value="UniProtKB-KW"/>
</dbReference>
<organism evidence="3 4">
    <name type="scientific">Evansella vedderi</name>
    <dbReference type="NCBI Taxonomy" id="38282"/>
    <lineage>
        <taxon>Bacteria</taxon>
        <taxon>Bacillati</taxon>
        <taxon>Bacillota</taxon>
        <taxon>Bacilli</taxon>
        <taxon>Bacillales</taxon>
        <taxon>Bacillaceae</taxon>
        <taxon>Evansella</taxon>
    </lineage>
</organism>
<reference evidence="3 4" key="1">
    <citation type="submission" date="2023-07" db="EMBL/GenBank/DDBJ databases">
        <title>Genomic Encyclopedia of Type Strains, Phase IV (KMG-IV): sequencing the most valuable type-strain genomes for metagenomic binning, comparative biology and taxonomic classification.</title>
        <authorList>
            <person name="Goeker M."/>
        </authorList>
    </citation>
    <scope>NUCLEOTIDE SEQUENCE [LARGE SCALE GENOMIC DNA]</scope>
    <source>
        <strain evidence="3 4">DSM 9768</strain>
    </source>
</reference>
<evidence type="ECO:0000259" key="2">
    <source>
        <dbReference type="Pfam" id="PF01551"/>
    </source>
</evidence>
<dbReference type="InterPro" id="IPR016047">
    <property type="entry name" value="M23ase_b-sheet_dom"/>
</dbReference>
<evidence type="ECO:0000256" key="1">
    <source>
        <dbReference type="SAM" id="MobiDB-lite"/>
    </source>
</evidence>
<gene>
    <name evidence="3" type="ORF">J2S74_001247</name>
</gene>
<dbReference type="PROSITE" id="PS51257">
    <property type="entry name" value="PROKAR_LIPOPROTEIN"/>
    <property type="match status" value="1"/>
</dbReference>
<protein>
    <submittedName>
        <fullName evidence="3">Murein DD-endopeptidase MepM/ murein hydrolase activator NlpD</fullName>
    </submittedName>
</protein>
<sequence>MKVWITTMLMSIFLIGCTMFNGDENGNREQLPKETEENSTGEGVEETVRNEITIDVFSVNGKEVVAVDQLMEKIDGMYEFDEVNRSLTMEVADREFFLVDEIPVLEVNGEYLATDEITLQIDEEMTPHVTVGFVEKGLETEVNDVESNLVTFVWEEEVIQAWSPANREEFDLFSLSVEEMIDYLSFLEKPIEGAQVSTQESHLPGAPRPYRNGTHEGIDWYEHTSGTAITTDTPIYAMGEGIVVRADHDFIEYKSPEVRNEDLELSAELGLTPEYILDRLRGKQVWVQYDNGIMNRFAHLDRIPDDIRVGDKVDAETIIGYVGNTGSSHSVNGDGGGLHLHQDLLIYGELFWEPYTPEEVQQILRAIWE</sequence>
<dbReference type="RefSeq" id="WP_307323075.1">
    <property type="nucleotide sequence ID" value="NZ_JAUSUG010000003.1"/>
</dbReference>
<dbReference type="PANTHER" id="PTHR21666:SF270">
    <property type="entry name" value="MUREIN HYDROLASE ACTIVATOR ENVC"/>
    <property type="match status" value="1"/>
</dbReference>
<dbReference type="EMBL" id="JAUSUG010000003">
    <property type="protein sequence ID" value="MDQ0253875.1"/>
    <property type="molecule type" value="Genomic_DNA"/>
</dbReference>
<name>A0ABT9ZRL8_9BACI</name>
<feature type="domain" description="M23ase beta-sheet core" evidence="2">
    <location>
        <begin position="280"/>
        <end position="342"/>
    </location>
</feature>
<evidence type="ECO:0000313" key="3">
    <source>
        <dbReference type="EMBL" id="MDQ0253875.1"/>
    </source>
</evidence>
<dbReference type="PANTHER" id="PTHR21666">
    <property type="entry name" value="PEPTIDASE-RELATED"/>
    <property type="match status" value="1"/>
</dbReference>
<keyword evidence="3" id="KW-0378">Hydrolase</keyword>
<dbReference type="Proteomes" id="UP001230005">
    <property type="component" value="Unassembled WGS sequence"/>
</dbReference>
<dbReference type="Pfam" id="PF01551">
    <property type="entry name" value="Peptidase_M23"/>
    <property type="match status" value="1"/>
</dbReference>
<feature type="compositionally biased region" description="Basic and acidic residues" evidence="1">
    <location>
        <begin position="25"/>
        <end position="36"/>
    </location>
</feature>
<accession>A0ABT9ZRL8</accession>
<dbReference type="Gene3D" id="2.70.70.10">
    <property type="entry name" value="Glucose Permease (Domain IIA)"/>
    <property type="match status" value="1"/>
</dbReference>
<feature type="region of interest" description="Disordered" evidence="1">
    <location>
        <begin position="25"/>
        <end position="45"/>
    </location>
</feature>
<proteinExistence type="predicted"/>